<feature type="transmembrane region" description="Helical" evidence="7">
    <location>
        <begin position="21"/>
        <end position="42"/>
    </location>
</feature>
<dbReference type="OrthoDB" id="9778910at2"/>
<sequence length="321" mass="33440">MPDVVVGGTAIRVATAVSKRVLAAVAVVFGAATLGFLALQLLPGDPVDWLLGPNLTASPGLRAQVRADYGFDRPVLEQYLSYLNMVLHGQLGTSYQLQQPVTTLIAHQLAPTAELAVTALVLALALAIASAVATAGRRPRLRAGVSTAELVVTSAPQYWVGILLLTVFSFELRVFPVAGAQTPAALVLPAITLALSIAGVLSQVLREGLEAALTQPFVVTARARGASLSAVRLRHALRHAAAPLLTLTGWLTGTLLGGVVPVETVFGRPGIGSLVLQAVTTRDMPVVMGVILLSAVVFVVISTLVDLLQLALDPRIRTNGD</sequence>
<evidence type="ECO:0000256" key="4">
    <source>
        <dbReference type="ARBA" id="ARBA00022692"/>
    </source>
</evidence>
<dbReference type="Proteomes" id="UP000239874">
    <property type="component" value="Unassembled WGS sequence"/>
</dbReference>
<organism evidence="9 10">
    <name type="scientific">Nocardia nova</name>
    <dbReference type="NCBI Taxonomy" id="37330"/>
    <lineage>
        <taxon>Bacteria</taxon>
        <taxon>Bacillati</taxon>
        <taxon>Actinomycetota</taxon>
        <taxon>Actinomycetes</taxon>
        <taxon>Mycobacteriales</taxon>
        <taxon>Nocardiaceae</taxon>
        <taxon>Nocardia</taxon>
    </lineage>
</organism>
<dbReference type="EMBL" id="PSZC01000021">
    <property type="protein sequence ID" value="PPJ35405.1"/>
    <property type="molecule type" value="Genomic_DNA"/>
</dbReference>
<dbReference type="CDD" id="cd06261">
    <property type="entry name" value="TM_PBP2"/>
    <property type="match status" value="1"/>
</dbReference>
<keyword evidence="4 7" id="KW-0812">Transmembrane</keyword>
<comment type="subcellular location">
    <subcellularLocation>
        <location evidence="1 7">Cell membrane</location>
        <topology evidence="1 7">Multi-pass membrane protein</topology>
    </subcellularLocation>
</comment>
<dbReference type="InterPro" id="IPR035906">
    <property type="entry name" value="MetI-like_sf"/>
</dbReference>
<dbReference type="InterPro" id="IPR045621">
    <property type="entry name" value="BPD_transp_1_N"/>
</dbReference>
<dbReference type="Pfam" id="PF00528">
    <property type="entry name" value="BPD_transp_1"/>
    <property type="match status" value="1"/>
</dbReference>
<keyword evidence="3" id="KW-1003">Cell membrane</keyword>
<name>A0A2S6AJJ5_9NOCA</name>
<dbReference type="Gene3D" id="1.10.3720.10">
    <property type="entry name" value="MetI-like"/>
    <property type="match status" value="1"/>
</dbReference>
<keyword evidence="5 7" id="KW-1133">Transmembrane helix</keyword>
<dbReference type="PANTHER" id="PTHR43163">
    <property type="entry name" value="DIPEPTIDE TRANSPORT SYSTEM PERMEASE PROTEIN DPPB-RELATED"/>
    <property type="match status" value="1"/>
</dbReference>
<keyword evidence="6 7" id="KW-0472">Membrane</keyword>
<comment type="similarity">
    <text evidence="7">Belongs to the binding-protein-dependent transport system permease family.</text>
</comment>
<accession>A0A2S6AJJ5</accession>
<gene>
    <name evidence="9" type="ORF">C5E45_25300</name>
</gene>
<dbReference type="SUPFAM" id="SSF161098">
    <property type="entry name" value="MetI-like"/>
    <property type="match status" value="1"/>
</dbReference>
<comment type="caution">
    <text evidence="9">The sequence shown here is derived from an EMBL/GenBank/DDBJ whole genome shotgun (WGS) entry which is preliminary data.</text>
</comment>
<evidence type="ECO:0000256" key="7">
    <source>
        <dbReference type="RuleBase" id="RU363032"/>
    </source>
</evidence>
<evidence type="ECO:0000313" key="10">
    <source>
        <dbReference type="Proteomes" id="UP000239874"/>
    </source>
</evidence>
<evidence type="ECO:0000256" key="5">
    <source>
        <dbReference type="ARBA" id="ARBA00022989"/>
    </source>
</evidence>
<evidence type="ECO:0000259" key="8">
    <source>
        <dbReference type="PROSITE" id="PS50928"/>
    </source>
</evidence>
<dbReference type="RefSeq" id="WP_104377318.1">
    <property type="nucleotide sequence ID" value="NZ_PSZC01000021.1"/>
</dbReference>
<evidence type="ECO:0000256" key="2">
    <source>
        <dbReference type="ARBA" id="ARBA00022448"/>
    </source>
</evidence>
<feature type="transmembrane region" description="Helical" evidence="7">
    <location>
        <begin position="148"/>
        <end position="170"/>
    </location>
</feature>
<dbReference type="GO" id="GO:0071916">
    <property type="term" value="F:dipeptide transmembrane transporter activity"/>
    <property type="evidence" value="ECO:0007669"/>
    <property type="project" value="TreeGrafter"/>
</dbReference>
<evidence type="ECO:0000256" key="6">
    <source>
        <dbReference type="ARBA" id="ARBA00023136"/>
    </source>
</evidence>
<dbReference type="AlphaFoldDB" id="A0A2S6AJJ5"/>
<proteinExistence type="inferred from homology"/>
<dbReference type="PROSITE" id="PS50928">
    <property type="entry name" value="ABC_TM1"/>
    <property type="match status" value="1"/>
</dbReference>
<dbReference type="PANTHER" id="PTHR43163:SF6">
    <property type="entry name" value="DIPEPTIDE TRANSPORT SYSTEM PERMEASE PROTEIN DPPB-RELATED"/>
    <property type="match status" value="1"/>
</dbReference>
<feature type="transmembrane region" description="Helical" evidence="7">
    <location>
        <begin position="115"/>
        <end position="136"/>
    </location>
</feature>
<dbReference type="InterPro" id="IPR000515">
    <property type="entry name" value="MetI-like"/>
</dbReference>
<evidence type="ECO:0000256" key="3">
    <source>
        <dbReference type="ARBA" id="ARBA00022475"/>
    </source>
</evidence>
<feature type="transmembrane region" description="Helical" evidence="7">
    <location>
        <begin position="182"/>
        <end position="201"/>
    </location>
</feature>
<keyword evidence="2 7" id="KW-0813">Transport</keyword>
<reference evidence="9 10" key="1">
    <citation type="submission" date="2018-02" db="EMBL/GenBank/DDBJ databases">
        <title>8 Nocardia nova and 1 Nocardia cyriacigeorgica strain used for evolution to TMP-SMX.</title>
        <authorList>
            <person name="Mehta H."/>
            <person name="Weng J."/>
            <person name="Shamoo Y."/>
        </authorList>
    </citation>
    <scope>NUCLEOTIDE SEQUENCE [LARGE SCALE GENOMIC DNA]</scope>
    <source>
        <strain evidence="9 10">MDA3139</strain>
    </source>
</reference>
<protein>
    <submittedName>
        <fullName evidence="9">ABC transporter permease</fullName>
    </submittedName>
</protein>
<evidence type="ECO:0000256" key="1">
    <source>
        <dbReference type="ARBA" id="ARBA00004651"/>
    </source>
</evidence>
<dbReference type="GO" id="GO:0005886">
    <property type="term" value="C:plasma membrane"/>
    <property type="evidence" value="ECO:0007669"/>
    <property type="project" value="UniProtKB-SubCell"/>
</dbReference>
<evidence type="ECO:0000313" key="9">
    <source>
        <dbReference type="EMBL" id="PPJ35405.1"/>
    </source>
</evidence>
<feature type="domain" description="ABC transmembrane type-1" evidence="8">
    <location>
        <begin position="109"/>
        <end position="309"/>
    </location>
</feature>
<dbReference type="Pfam" id="PF19300">
    <property type="entry name" value="BPD_transp_1_N"/>
    <property type="match status" value="1"/>
</dbReference>
<feature type="transmembrane region" description="Helical" evidence="7">
    <location>
        <begin position="286"/>
        <end position="308"/>
    </location>
</feature>
<feature type="transmembrane region" description="Helical" evidence="7">
    <location>
        <begin position="242"/>
        <end position="266"/>
    </location>
</feature>